<keyword evidence="2" id="KW-0812">Transmembrane</keyword>
<dbReference type="EMBL" id="JAQQWI010000024">
    <property type="protein sequence ID" value="KAK7994420.1"/>
    <property type="molecule type" value="Genomic_DNA"/>
</dbReference>
<sequence length="253" mass="27749">MARSRYEGLWSKWLLLPCWMVQMGGSIIFGISGAILLIGAVYGDQLGDELGDDGNDFYGYSLNALAKWLRVTGAVVLAFALMTFLFCVVEIVLFATRRLNPAVVLAFSCFKASGWAVMVVLDIATVSQGARFPWPNFILSAVLLMTALLQLIVSAKYTHHQRLVARDRGHYEKTGASAVGIEAGFYQPANGNHTHVSSGPKGQQVQQQDTEYRSPSPDDLLVAGNRDETTAPLFGNRDDEAGVERRQPPPSYY</sequence>
<feature type="region of interest" description="Disordered" evidence="1">
    <location>
        <begin position="190"/>
        <end position="253"/>
    </location>
</feature>
<protein>
    <submittedName>
        <fullName evidence="3">Uncharacterized protein</fullName>
    </submittedName>
</protein>
<feature type="transmembrane region" description="Helical" evidence="2">
    <location>
        <begin position="21"/>
        <end position="42"/>
    </location>
</feature>
<name>A0ABR1R0G0_9PEZI</name>
<evidence type="ECO:0000313" key="4">
    <source>
        <dbReference type="Proteomes" id="UP001396898"/>
    </source>
</evidence>
<evidence type="ECO:0000256" key="2">
    <source>
        <dbReference type="SAM" id="Phobius"/>
    </source>
</evidence>
<accession>A0ABR1R0G0</accession>
<feature type="transmembrane region" description="Helical" evidence="2">
    <location>
        <begin position="102"/>
        <end position="125"/>
    </location>
</feature>
<reference evidence="3 4" key="1">
    <citation type="submission" date="2023-01" db="EMBL/GenBank/DDBJ databases">
        <title>Analysis of 21 Apiospora genomes using comparative genomics revels a genus with tremendous synthesis potential of carbohydrate active enzymes and secondary metabolites.</title>
        <authorList>
            <person name="Sorensen T."/>
        </authorList>
    </citation>
    <scope>NUCLEOTIDE SEQUENCE [LARGE SCALE GENOMIC DNA]</scope>
    <source>
        <strain evidence="3 4">CBS 20057</strain>
    </source>
</reference>
<feature type="transmembrane region" description="Helical" evidence="2">
    <location>
        <begin position="137"/>
        <end position="158"/>
    </location>
</feature>
<gene>
    <name evidence="3" type="ORF">PG991_016008</name>
</gene>
<comment type="caution">
    <text evidence="3">The sequence shown here is derived from an EMBL/GenBank/DDBJ whole genome shotgun (WGS) entry which is preliminary data.</text>
</comment>
<feature type="compositionally biased region" description="Basic and acidic residues" evidence="1">
    <location>
        <begin position="236"/>
        <end position="247"/>
    </location>
</feature>
<keyword evidence="4" id="KW-1185">Reference proteome</keyword>
<organism evidence="3 4">
    <name type="scientific">Apiospora marii</name>
    <dbReference type="NCBI Taxonomy" id="335849"/>
    <lineage>
        <taxon>Eukaryota</taxon>
        <taxon>Fungi</taxon>
        <taxon>Dikarya</taxon>
        <taxon>Ascomycota</taxon>
        <taxon>Pezizomycotina</taxon>
        <taxon>Sordariomycetes</taxon>
        <taxon>Xylariomycetidae</taxon>
        <taxon>Amphisphaeriales</taxon>
        <taxon>Apiosporaceae</taxon>
        <taxon>Apiospora</taxon>
    </lineage>
</organism>
<dbReference type="Proteomes" id="UP001396898">
    <property type="component" value="Unassembled WGS sequence"/>
</dbReference>
<evidence type="ECO:0000256" key="1">
    <source>
        <dbReference type="SAM" id="MobiDB-lite"/>
    </source>
</evidence>
<keyword evidence="2" id="KW-1133">Transmembrane helix</keyword>
<keyword evidence="2" id="KW-0472">Membrane</keyword>
<proteinExistence type="predicted"/>
<feature type="compositionally biased region" description="Polar residues" evidence="1">
    <location>
        <begin position="190"/>
        <end position="209"/>
    </location>
</feature>
<evidence type="ECO:0000313" key="3">
    <source>
        <dbReference type="EMBL" id="KAK7994420.1"/>
    </source>
</evidence>
<feature type="transmembrane region" description="Helical" evidence="2">
    <location>
        <begin position="68"/>
        <end position="95"/>
    </location>
</feature>